<protein>
    <submittedName>
        <fullName evidence="1">Uncharacterized protein</fullName>
    </submittedName>
</protein>
<evidence type="ECO:0000313" key="1">
    <source>
        <dbReference type="EMBL" id="CDH52926.1"/>
    </source>
</evidence>
<gene>
    <name evidence="1" type="ORF">LCOR_04352.1</name>
</gene>
<comment type="caution">
    <text evidence="1">The sequence shown here is derived from an EMBL/GenBank/DDBJ whole genome shotgun (WGS) entry which is preliminary data.</text>
</comment>
<reference evidence="1" key="1">
    <citation type="submission" date="2013-08" db="EMBL/GenBank/DDBJ databases">
        <title>Gene expansion shapes genome architecture in the human pathogen Lichtheimia corymbifera: an evolutionary genomics analysis in the ancient terrestrial Mucorales (Mucoromycotina).</title>
        <authorList>
            <person name="Schwartze V.U."/>
            <person name="Winter S."/>
            <person name="Shelest E."/>
            <person name="Marcet-Houben M."/>
            <person name="Horn F."/>
            <person name="Wehner S."/>
            <person name="Hoffmann K."/>
            <person name="Riege K."/>
            <person name="Sammeth M."/>
            <person name="Nowrousian M."/>
            <person name="Valiante V."/>
            <person name="Linde J."/>
            <person name="Jacobsen I.D."/>
            <person name="Marz M."/>
            <person name="Brakhage A.A."/>
            <person name="Gabaldon T."/>
            <person name="Bocker S."/>
            <person name="Voigt K."/>
        </authorList>
    </citation>
    <scope>NUCLEOTIDE SEQUENCE [LARGE SCALE GENOMIC DNA]</scope>
    <source>
        <strain evidence="1">FSU 9682</strain>
    </source>
</reference>
<dbReference type="EMBL" id="CBTN010000015">
    <property type="protein sequence ID" value="CDH52926.1"/>
    <property type="molecule type" value="Genomic_DNA"/>
</dbReference>
<dbReference type="AlphaFoldDB" id="A0A068RVC7"/>
<dbReference type="VEuPathDB" id="FungiDB:LCOR_04352.1"/>
<evidence type="ECO:0000313" key="2">
    <source>
        <dbReference type="Proteomes" id="UP000027586"/>
    </source>
</evidence>
<proteinExistence type="predicted"/>
<accession>A0A068RVC7</accession>
<dbReference type="Proteomes" id="UP000027586">
    <property type="component" value="Unassembled WGS sequence"/>
</dbReference>
<sequence>MRSKFHDRGGQSLGRSRPSIVSAISGPFAYSQNEACGFNMNRVDRHDAENLLTKFQVRNGESQHYVY</sequence>
<organism evidence="1 2">
    <name type="scientific">Lichtheimia corymbifera JMRC:FSU:9682</name>
    <dbReference type="NCBI Taxonomy" id="1263082"/>
    <lineage>
        <taxon>Eukaryota</taxon>
        <taxon>Fungi</taxon>
        <taxon>Fungi incertae sedis</taxon>
        <taxon>Mucoromycota</taxon>
        <taxon>Mucoromycotina</taxon>
        <taxon>Mucoromycetes</taxon>
        <taxon>Mucorales</taxon>
        <taxon>Lichtheimiaceae</taxon>
        <taxon>Lichtheimia</taxon>
    </lineage>
</organism>
<keyword evidence="2" id="KW-1185">Reference proteome</keyword>
<name>A0A068RVC7_9FUNG</name>